<dbReference type="Pfam" id="PF00174">
    <property type="entry name" value="Oxidored_molyb"/>
    <property type="match status" value="1"/>
</dbReference>
<dbReference type="Gene3D" id="3.90.420.10">
    <property type="entry name" value="Oxidoreductase, molybdopterin-binding domain"/>
    <property type="match status" value="1"/>
</dbReference>
<reference evidence="3" key="1">
    <citation type="submission" date="2006-10" db="EMBL/GenBank/DDBJ databases">
        <title>Complete sequence of Solibacter usitatus Ellin6076.</title>
        <authorList>
            <consortium name="US DOE Joint Genome Institute"/>
            <person name="Copeland A."/>
            <person name="Lucas S."/>
            <person name="Lapidus A."/>
            <person name="Barry K."/>
            <person name="Detter J.C."/>
            <person name="Glavina del Rio T."/>
            <person name="Hammon N."/>
            <person name="Israni S."/>
            <person name="Dalin E."/>
            <person name="Tice H."/>
            <person name="Pitluck S."/>
            <person name="Thompson L.S."/>
            <person name="Brettin T."/>
            <person name="Bruce D."/>
            <person name="Han C."/>
            <person name="Tapia R."/>
            <person name="Gilna P."/>
            <person name="Schmutz J."/>
            <person name="Larimer F."/>
            <person name="Land M."/>
            <person name="Hauser L."/>
            <person name="Kyrpides N."/>
            <person name="Mikhailova N."/>
            <person name="Janssen P.H."/>
            <person name="Kuske C.R."/>
            <person name="Richardson P."/>
        </authorList>
    </citation>
    <scope>NUCLEOTIDE SEQUENCE</scope>
    <source>
        <strain evidence="3">Ellin6076</strain>
    </source>
</reference>
<dbReference type="PANTHER" id="PTHR43032">
    <property type="entry name" value="PROTEIN-METHIONINE-SULFOXIDE REDUCTASE"/>
    <property type="match status" value="1"/>
</dbReference>
<dbReference type="SUPFAM" id="SSF56524">
    <property type="entry name" value="Oxidoreductase molybdopterin-binding domain"/>
    <property type="match status" value="1"/>
</dbReference>
<feature type="compositionally biased region" description="Basic and acidic residues" evidence="1">
    <location>
        <begin position="1"/>
        <end position="15"/>
    </location>
</feature>
<dbReference type="InterPro" id="IPR036374">
    <property type="entry name" value="OxRdtase_Mopterin-bd_sf"/>
</dbReference>
<evidence type="ECO:0000313" key="3">
    <source>
        <dbReference type="EMBL" id="ABJ82514.1"/>
    </source>
</evidence>
<organism evidence="3">
    <name type="scientific">Solibacter usitatus (strain Ellin6076)</name>
    <dbReference type="NCBI Taxonomy" id="234267"/>
    <lineage>
        <taxon>Bacteria</taxon>
        <taxon>Pseudomonadati</taxon>
        <taxon>Acidobacteriota</taxon>
        <taxon>Terriglobia</taxon>
        <taxon>Bryobacterales</taxon>
        <taxon>Solibacteraceae</taxon>
        <taxon>Candidatus Solibacter</taxon>
    </lineage>
</organism>
<dbReference type="eggNOG" id="COG2041">
    <property type="taxonomic scope" value="Bacteria"/>
</dbReference>
<sequence>MFGMDRTKDQEDTLRAPEGLPSDVIVSPDAKRGERIPPGQSRTRKWPVLDASGPPRLDLEKWRFGLSGLVGKNVTWTWQEFLALPRSKVFADFHCVTRWSRLGNLWEGVTTRELIRLAGGARPEARFVMVHGYDDGWTTNLPLDDFLAEDALVAILHDGESLTLEHGGPARLIIPRLYAWKSAKWVAGVELIEKDKPGFWEANGYHMRGDPWLEERYSY</sequence>
<dbReference type="KEGG" id="sus:Acid_1522"/>
<dbReference type="CDD" id="cd02109">
    <property type="entry name" value="arch_bact_SO_family_Moco"/>
    <property type="match status" value="1"/>
</dbReference>
<evidence type="ECO:0000256" key="1">
    <source>
        <dbReference type="SAM" id="MobiDB-lite"/>
    </source>
</evidence>
<name>Q028N8_SOLUE</name>
<dbReference type="EMBL" id="CP000473">
    <property type="protein sequence ID" value="ABJ82514.1"/>
    <property type="molecule type" value="Genomic_DNA"/>
</dbReference>
<dbReference type="HOGENOM" id="CLU_094953_0_0_0"/>
<dbReference type="STRING" id="234267.Acid_1522"/>
<feature type="region of interest" description="Disordered" evidence="1">
    <location>
        <begin position="1"/>
        <end position="49"/>
    </location>
</feature>
<feature type="domain" description="Oxidoreductase molybdopterin-binding" evidence="2">
    <location>
        <begin position="54"/>
        <end position="200"/>
    </location>
</feature>
<dbReference type="InParanoid" id="Q028N8"/>
<dbReference type="AlphaFoldDB" id="Q028N8"/>
<accession>Q028N8</accession>
<proteinExistence type="predicted"/>
<gene>
    <name evidence="3" type="ordered locus">Acid_1522</name>
</gene>
<protein>
    <submittedName>
        <fullName evidence="3">Oxidoreductase, molybdopterin binding</fullName>
    </submittedName>
</protein>
<dbReference type="InterPro" id="IPR000572">
    <property type="entry name" value="OxRdtase_Mopterin-bd_dom"/>
</dbReference>
<dbReference type="PANTHER" id="PTHR43032:SF4">
    <property type="entry name" value="OXIDOREDUCTASE MOLYBDOPTERIN-BINDING DOMAIN-CONTAINING PROTEIN"/>
    <property type="match status" value="1"/>
</dbReference>
<evidence type="ECO:0000259" key="2">
    <source>
        <dbReference type="Pfam" id="PF00174"/>
    </source>
</evidence>